<dbReference type="Proteomes" id="UP001163321">
    <property type="component" value="Chromosome 9"/>
</dbReference>
<sequence>MRLRRQYLLLLLVFGVIAKSLLTSAYGSTLSILLLLCVVGVYYWYMKHTEKCVYDDIAWKQAEASAKLDALQGIGDGKVTKLSMAMRKTSFKLTEADTSIITNRIRQHSSKMGGPRKDRQKFLQRNAKKNRVNTELQEIKTADALKSVPPRERLNHETGLVDRGKKKIEKIVEEAVDATL</sequence>
<evidence type="ECO:0000313" key="1">
    <source>
        <dbReference type="EMBL" id="KAI9905861.1"/>
    </source>
</evidence>
<name>A0ACC0VIA4_9STRA</name>
<proteinExistence type="predicted"/>
<accession>A0ACC0VIA4</accession>
<dbReference type="EMBL" id="CM047588">
    <property type="protein sequence ID" value="KAI9905861.1"/>
    <property type="molecule type" value="Genomic_DNA"/>
</dbReference>
<protein>
    <submittedName>
        <fullName evidence="1">Uncharacterized protein</fullName>
    </submittedName>
</protein>
<keyword evidence="2" id="KW-1185">Reference proteome</keyword>
<organism evidence="1 2">
    <name type="scientific">Peronosclerospora sorghi</name>
    <dbReference type="NCBI Taxonomy" id="230839"/>
    <lineage>
        <taxon>Eukaryota</taxon>
        <taxon>Sar</taxon>
        <taxon>Stramenopiles</taxon>
        <taxon>Oomycota</taxon>
        <taxon>Peronosporomycetes</taxon>
        <taxon>Peronosporales</taxon>
        <taxon>Peronosporaceae</taxon>
        <taxon>Peronosclerospora</taxon>
    </lineage>
</organism>
<reference evidence="1 2" key="1">
    <citation type="journal article" date="2022" name="bioRxiv">
        <title>The genome of the oomycete Peronosclerospora sorghi, a cosmopolitan pathogen of maize and sorghum, is inflated with dispersed pseudogenes.</title>
        <authorList>
            <person name="Fletcher K."/>
            <person name="Martin F."/>
            <person name="Isakeit T."/>
            <person name="Cavanaugh K."/>
            <person name="Magill C."/>
            <person name="Michelmore R."/>
        </authorList>
    </citation>
    <scope>NUCLEOTIDE SEQUENCE [LARGE SCALE GENOMIC DNA]</scope>
    <source>
        <strain evidence="1">P6</strain>
    </source>
</reference>
<gene>
    <name evidence="1" type="ORF">PsorP6_014399</name>
</gene>
<comment type="caution">
    <text evidence="1">The sequence shown here is derived from an EMBL/GenBank/DDBJ whole genome shotgun (WGS) entry which is preliminary data.</text>
</comment>
<evidence type="ECO:0000313" key="2">
    <source>
        <dbReference type="Proteomes" id="UP001163321"/>
    </source>
</evidence>